<dbReference type="AlphaFoldDB" id="A0A9W6ZDM3"/>
<accession>A0A9W6ZDM3</accession>
<dbReference type="InterPro" id="IPR028307">
    <property type="entry name" value="Lin-54_fam"/>
</dbReference>
<dbReference type="PROSITE" id="PS51634">
    <property type="entry name" value="CRC"/>
    <property type="match status" value="1"/>
</dbReference>
<feature type="domain" description="CRC" evidence="5">
    <location>
        <begin position="15"/>
        <end position="123"/>
    </location>
</feature>
<evidence type="ECO:0000256" key="2">
    <source>
        <dbReference type="ARBA" id="ARBA00007267"/>
    </source>
</evidence>
<evidence type="ECO:0000313" key="7">
    <source>
        <dbReference type="Proteomes" id="UP001165160"/>
    </source>
</evidence>
<comment type="subcellular location">
    <subcellularLocation>
        <location evidence="1">Nucleus</location>
    </subcellularLocation>
</comment>
<dbReference type="SMART" id="SM01114">
    <property type="entry name" value="CXC"/>
    <property type="match status" value="2"/>
</dbReference>
<sequence length="322" mass="35827">MEYASDIDVYAVSVTTKPCFCKNTKCLKLYCECFAANTFCGDSCSCLDCKNLWSNVDERSKAMERVKEQNPKAFRAKVEGVKQGKGCHCKNSKCLKKYCECFQNSLPCDDAYCSCVMCENPVGARDHYVPAPGSGILPHKKHGPKPSKEVIAAMNGLVEYVTSCGGSAAILTGFYVKAHHRVRGNKNTTDYYFMFPNPLGGSDIKFRSRPEVARYLGLKNTSPGLKTPPYETIPPLINDNVNNDSSIMRASQIGNRMHEKEKKRRQKIVAMEKREEKKASRVENQGESIYNLKLPVPTSSMASSVESDIFAPGAPPKENMRK</sequence>
<dbReference type="InterPro" id="IPR033467">
    <property type="entry name" value="Tesmin/TSO1-like_CXC"/>
</dbReference>
<organism evidence="6 7">
    <name type="scientific">Triparma verrucosa</name>
    <dbReference type="NCBI Taxonomy" id="1606542"/>
    <lineage>
        <taxon>Eukaryota</taxon>
        <taxon>Sar</taxon>
        <taxon>Stramenopiles</taxon>
        <taxon>Ochrophyta</taxon>
        <taxon>Bolidophyceae</taxon>
        <taxon>Parmales</taxon>
        <taxon>Triparmaceae</taxon>
        <taxon>Triparma</taxon>
    </lineage>
</organism>
<evidence type="ECO:0000256" key="1">
    <source>
        <dbReference type="ARBA" id="ARBA00004123"/>
    </source>
</evidence>
<keyword evidence="3" id="KW-0539">Nucleus</keyword>
<dbReference type="EMBL" id="BRXX01000590">
    <property type="protein sequence ID" value="GMH49163.1"/>
    <property type="molecule type" value="Genomic_DNA"/>
</dbReference>
<reference evidence="7" key="1">
    <citation type="journal article" date="2023" name="Commun. Biol.">
        <title>Genome analysis of Parmales, the sister group of diatoms, reveals the evolutionary specialization of diatoms from phago-mixotrophs to photoautotrophs.</title>
        <authorList>
            <person name="Ban H."/>
            <person name="Sato S."/>
            <person name="Yoshikawa S."/>
            <person name="Yamada K."/>
            <person name="Nakamura Y."/>
            <person name="Ichinomiya M."/>
            <person name="Sato N."/>
            <person name="Blanc-Mathieu R."/>
            <person name="Endo H."/>
            <person name="Kuwata A."/>
            <person name="Ogata H."/>
        </authorList>
    </citation>
    <scope>NUCLEOTIDE SEQUENCE [LARGE SCALE GENOMIC DNA]</scope>
    <source>
        <strain evidence="7">NIES 3699</strain>
    </source>
</reference>
<keyword evidence="7" id="KW-1185">Reference proteome</keyword>
<comment type="similarity">
    <text evidence="2">Belongs to the lin-54 family.</text>
</comment>
<dbReference type="Proteomes" id="UP001165160">
    <property type="component" value="Unassembled WGS sequence"/>
</dbReference>
<evidence type="ECO:0000256" key="4">
    <source>
        <dbReference type="SAM" id="MobiDB-lite"/>
    </source>
</evidence>
<protein>
    <recommendedName>
        <fullName evidence="5">CRC domain-containing protein</fullName>
    </recommendedName>
</protein>
<name>A0A9W6ZDM3_9STRA</name>
<dbReference type="GO" id="GO:0005634">
    <property type="term" value="C:nucleus"/>
    <property type="evidence" value="ECO:0007669"/>
    <property type="project" value="UniProtKB-SubCell"/>
</dbReference>
<dbReference type="InterPro" id="IPR005172">
    <property type="entry name" value="CRC"/>
</dbReference>
<evidence type="ECO:0000259" key="5">
    <source>
        <dbReference type="PROSITE" id="PS51634"/>
    </source>
</evidence>
<gene>
    <name evidence="6" type="ORF">TrVE_jg11124</name>
</gene>
<dbReference type="PANTHER" id="PTHR12446:SF34">
    <property type="entry name" value="PROTEIN LIN-54 HOMOLOG"/>
    <property type="match status" value="1"/>
</dbReference>
<evidence type="ECO:0000313" key="6">
    <source>
        <dbReference type="EMBL" id="GMH49163.1"/>
    </source>
</evidence>
<dbReference type="Pfam" id="PF03638">
    <property type="entry name" value="TCR"/>
    <property type="match status" value="2"/>
</dbReference>
<evidence type="ECO:0000256" key="3">
    <source>
        <dbReference type="ARBA" id="ARBA00023242"/>
    </source>
</evidence>
<proteinExistence type="inferred from homology"/>
<feature type="region of interest" description="Disordered" evidence="4">
    <location>
        <begin position="299"/>
        <end position="322"/>
    </location>
</feature>
<comment type="caution">
    <text evidence="6">The sequence shown here is derived from an EMBL/GenBank/DDBJ whole genome shotgun (WGS) entry which is preliminary data.</text>
</comment>
<dbReference type="PANTHER" id="PTHR12446">
    <property type="entry name" value="TESMIN/TSO1-RELATED"/>
    <property type="match status" value="1"/>
</dbReference>
<dbReference type="GO" id="GO:0006355">
    <property type="term" value="P:regulation of DNA-templated transcription"/>
    <property type="evidence" value="ECO:0007669"/>
    <property type="project" value="TreeGrafter"/>
</dbReference>